<feature type="region of interest" description="Disordered" evidence="1">
    <location>
        <begin position="13"/>
        <end position="74"/>
    </location>
</feature>
<evidence type="ECO:0000256" key="1">
    <source>
        <dbReference type="SAM" id="MobiDB-lite"/>
    </source>
</evidence>
<evidence type="ECO:0000313" key="3">
    <source>
        <dbReference type="Proteomes" id="UP000593571"/>
    </source>
</evidence>
<comment type="caution">
    <text evidence="2">The sequence shown here is derived from an EMBL/GenBank/DDBJ whole genome shotgun (WGS) entry which is preliminary data.</text>
</comment>
<reference evidence="2 3" key="1">
    <citation type="journal article" date="2020" name="Nature">
        <title>Six reference-quality genomes reveal evolution of bat adaptations.</title>
        <authorList>
            <person name="Jebb D."/>
            <person name="Huang Z."/>
            <person name="Pippel M."/>
            <person name="Hughes G.M."/>
            <person name="Lavrichenko K."/>
            <person name="Devanna P."/>
            <person name="Winkler S."/>
            <person name="Jermiin L.S."/>
            <person name="Skirmuntt E.C."/>
            <person name="Katzourakis A."/>
            <person name="Burkitt-Gray L."/>
            <person name="Ray D.A."/>
            <person name="Sullivan K.A.M."/>
            <person name="Roscito J.G."/>
            <person name="Kirilenko B.M."/>
            <person name="Davalos L.M."/>
            <person name="Corthals A.P."/>
            <person name="Power M.L."/>
            <person name="Jones G."/>
            <person name="Ransome R.D."/>
            <person name="Dechmann D.K.N."/>
            <person name="Locatelli A.G."/>
            <person name="Puechmaille S.J."/>
            <person name="Fedrigo O."/>
            <person name="Jarvis E.D."/>
            <person name="Hiller M."/>
            <person name="Vernes S.C."/>
            <person name="Myers E.W."/>
            <person name="Teeling E.C."/>
        </authorList>
    </citation>
    <scope>NUCLEOTIDE SEQUENCE [LARGE SCALE GENOMIC DNA]</scope>
    <source>
        <strain evidence="2">MRouAeg1</strain>
        <tissue evidence="2">Muscle</tissue>
    </source>
</reference>
<dbReference type="EMBL" id="JACASE010000012">
    <property type="protein sequence ID" value="KAF6421642.1"/>
    <property type="molecule type" value="Genomic_DNA"/>
</dbReference>
<gene>
    <name evidence="2" type="ORF">HJG63_000539</name>
</gene>
<sequence>MRECLGWEQSAASLRALDASPPASGTPQVPLGDGRRGPAGQRQDKQVNASGGTLYGPSLRPRVEAGPSLGGSWTKAATPTSLNWDCGERCRLHQGVVCAGTPGSRSAQRWLRKQTHVPQSF</sequence>
<dbReference type="Proteomes" id="UP000593571">
    <property type="component" value="Unassembled WGS sequence"/>
</dbReference>
<name>A0A7J8DFD5_ROUAE</name>
<protein>
    <submittedName>
        <fullName evidence="2">Uncharacterized protein</fullName>
    </submittedName>
</protein>
<evidence type="ECO:0000313" key="2">
    <source>
        <dbReference type="EMBL" id="KAF6421642.1"/>
    </source>
</evidence>
<dbReference type="AlphaFoldDB" id="A0A7J8DFD5"/>
<accession>A0A7J8DFD5</accession>
<keyword evidence="3" id="KW-1185">Reference proteome</keyword>
<proteinExistence type="predicted"/>
<organism evidence="2 3">
    <name type="scientific">Rousettus aegyptiacus</name>
    <name type="common">Egyptian fruit bat</name>
    <name type="synonym">Pteropus aegyptiacus</name>
    <dbReference type="NCBI Taxonomy" id="9407"/>
    <lineage>
        <taxon>Eukaryota</taxon>
        <taxon>Metazoa</taxon>
        <taxon>Chordata</taxon>
        <taxon>Craniata</taxon>
        <taxon>Vertebrata</taxon>
        <taxon>Euteleostomi</taxon>
        <taxon>Mammalia</taxon>
        <taxon>Eutheria</taxon>
        <taxon>Laurasiatheria</taxon>
        <taxon>Chiroptera</taxon>
        <taxon>Yinpterochiroptera</taxon>
        <taxon>Pteropodoidea</taxon>
        <taxon>Pteropodidae</taxon>
        <taxon>Rousettinae</taxon>
        <taxon>Rousettus</taxon>
    </lineage>
</organism>